<sequence>MADEITEEENNIITRLLRQEEDEKKDEGKPKEPWKGGEFVKSMVYAGLDAIVTCFSLISSISASQRSSGN</sequence>
<dbReference type="AlphaFoldDB" id="B9RDJ5"/>
<dbReference type="STRING" id="3988.B9RDJ5"/>
<feature type="compositionally biased region" description="Acidic residues" evidence="1">
    <location>
        <begin position="1"/>
        <end position="10"/>
    </location>
</feature>
<organism evidence="2 3">
    <name type="scientific">Ricinus communis</name>
    <name type="common">Castor bean</name>
    <dbReference type="NCBI Taxonomy" id="3988"/>
    <lineage>
        <taxon>Eukaryota</taxon>
        <taxon>Viridiplantae</taxon>
        <taxon>Streptophyta</taxon>
        <taxon>Embryophyta</taxon>
        <taxon>Tracheophyta</taxon>
        <taxon>Spermatophyta</taxon>
        <taxon>Magnoliopsida</taxon>
        <taxon>eudicotyledons</taxon>
        <taxon>Gunneridae</taxon>
        <taxon>Pentapetalae</taxon>
        <taxon>rosids</taxon>
        <taxon>fabids</taxon>
        <taxon>Malpighiales</taxon>
        <taxon>Euphorbiaceae</taxon>
        <taxon>Acalyphoideae</taxon>
        <taxon>Acalypheae</taxon>
        <taxon>Ricinus</taxon>
    </lineage>
</organism>
<evidence type="ECO:0000313" key="2">
    <source>
        <dbReference type="EMBL" id="EEF50453.1"/>
    </source>
</evidence>
<feature type="compositionally biased region" description="Basic and acidic residues" evidence="1">
    <location>
        <begin position="17"/>
        <end position="33"/>
    </location>
</feature>
<proteinExistence type="predicted"/>
<name>B9RDJ5_RICCO</name>
<feature type="region of interest" description="Disordered" evidence="1">
    <location>
        <begin position="1"/>
        <end position="33"/>
    </location>
</feature>
<accession>B9RDJ5</accession>
<keyword evidence="3" id="KW-1185">Reference proteome</keyword>
<dbReference type="InParanoid" id="B9RDJ5"/>
<evidence type="ECO:0000256" key="1">
    <source>
        <dbReference type="SAM" id="MobiDB-lite"/>
    </source>
</evidence>
<evidence type="ECO:0000313" key="3">
    <source>
        <dbReference type="Proteomes" id="UP000008311"/>
    </source>
</evidence>
<dbReference type="EMBL" id="EQ973775">
    <property type="protein sequence ID" value="EEF50453.1"/>
    <property type="molecule type" value="Genomic_DNA"/>
</dbReference>
<gene>
    <name evidence="2" type="ORF">RCOM_1613650</name>
</gene>
<protein>
    <submittedName>
        <fullName evidence="2">Uncharacterized protein</fullName>
    </submittedName>
</protein>
<reference evidence="3" key="1">
    <citation type="journal article" date="2010" name="Nat. Biotechnol.">
        <title>Draft genome sequence of the oilseed species Ricinus communis.</title>
        <authorList>
            <person name="Chan A.P."/>
            <person name="Crabtree J."/>
            <person name="Zhao Q."/>
            <person name="Lorenzi H."/>
            <person name="Orvis J."/>
            <person name="Puiu D."/>
            <person name="Melake-Berhan A."/>
            <person name="Jones K.M."/>
            <person name="Redman J."/>
            <person name="Chen G."/>
            <person name="Cahoon E.B."/>
            <person name="Gedil M."/>
            <person name="Stanke M."/>
            <person name="Haas B.J."/>
            <person name="Wortman J.R."/>
            <person name="Fraser-Liggett C.M."/>
            <person name="Ravel J."/>
            <person name="Rabinowicz P.D."/>
        </authorList>
    </citation>
    <scope>NUCLEOTIDE SEQUENCE [LARGE SCALE GENOMIC DNA]</scope>
    <source>
        <strain evidence="3">cv. Hale</strain>
    </source>
</reference>
<dbReference type="Proteomes" id="UP000008311">
    <property type="component" value="Unassembled WGS sequence"/>
</dbReference>